<proteinExistence type="predicted"/>
<dbReference type="Pfam" id="PF12449">
    <property type="entry name" value="DUF3684"/>
    <property type="match status" value="1"/>
</dbReference>
<dbReference type="SUPFAM" id="SSF55874">
    <property type="entry name" value="ATPase domain of HSP90 chaperone/DNA topoisomerase II/histidine kinase"/>
    <property type="match status" value="1"/>
</dbReference>
<dbReference type="Gene3D" id="3.30.565.10">
    <property type="entry name" value="Histidine kinase-like ATPase, C-terminal domain"/>
    <property type="match status" value="1"/>
</dbReference>
<gene>
    <name evidence="2" type="ORF">INT47_000255</name>
</gene>
<comment type="caution">
    <text evidence="2">The sequence shown here is derived from an EMBL/GenBank/DDBJ whole genome shotgun (WGS) entry which is preliminary data.</text>
</comment>
<dbReference type="PANTHER" id="PTHR47839">
    <property type="entry name" value="DOMAIN PROTEIN, PUTATIVE (AFU_ORTHOLOGUE AFUA_6G04830)-RELATED"/>
    <property type="match status" value="1"/>
</dbReference>
<feature type="region of interest" description="Disordered" evidence="1">
    <location>
        <begin position="1472"/>
        <end position="1506"/>
    </location>
</feature>
<protein>
    <submittedName>
        <fullName evidence="2">Uncharacterized protein</fullName>
    </submittedName>
</protein>
<dbReference type="EMBL" id="JAEPRD010000199">
    <property type="protein sequence ID" value="KAG2194328.1"/>
    <property type="molecule type" value="Genomic_DNA"/>
</dbReference>
<dbReference type="InterPro" id="IPR022155">
    <property type="entry name" value="DUF3684"/>
</dbReference>
<dbReference type="PANTHER" id="PTHR47839:SF1">
    <property type="entry name" value="DOMAIN PROTEIN, PUTATIVE (AFU_ORTHOLOGUE AFUA_6G04830)-RELATED"/>
    <property type="match status" value="1"/>
</dbReference>
<organism evidence="2 3">
    <name type="scientific">Mucor saturninus</name>
    <dbReference type="NCBI Taxonomy" id="64648"/>
    <lineage>
        <taxon>Eukaryota</taxon>
        <taxon>Fungi</taxon>
        <taxon>Fungi incertae sedis</taxon>
        <taxon>Mucoromycota</taxon>
        <taxon>Mucoromycotina</taxon>
        <taxon>Mucoromycetes</taxon>
        <taxon>Mucorales</taxon>
        <taxon>Mucorineae</taxon>
        <taxon>Mucoraceae</taxon>
        <taxon>Mucor</taxon>
    </lineage>
</organism>
<feature type="compositionally biased region" description="Pro residues" evidence="1">
    <location>
        <begin position="1476"/>
        <end position="1486"/>
    </location>
</feature>
<feature type="region of interest" description="Disordered" evidence="1">
    <location>
        <begin position="1346"/>
        <end position="1369"/>
    </location>
</feature>
<name>A0A8H7QKK2_9FUNG</name>
<accession>A0A8H7QKK2</accession>
<feature type="compositionally biased region" description="Polar residues" evidence="1">
    <location>
        <begin position="1357"/>
        <end position="1366"/>
    </location>
</feature>
<sequence>MTTKADKQLELLRSSIMNSSGVEEKVEDDASSSSIQIYFHTSSPDPSKPPNLQSKCNRIIFKNNGMAFRPEDWTRLKRIAEGNPDEQKIGAFGVGFYSLFSVCENPFVFSGAQCMAFYFKGDQLFAKRADIPVKDINIWTSFLMDLREPMEMPDFDQFCRFLTTSMGFTANLKQVSVFFDNQPIFHINKSAAEPRPMVIDAHRMITSSPERMFTLTSCDMRQIQLEAEKYTPPTLFSPFANFLTGKSSSNQPTQREKLPMEKGCIFLRVVTGQLQVNVTQEYEKEMERATKKKPPKTTKFQLVYTGKEELDASENTNQIFKDLIPFPEQGRIFIGFPTHQTTGCCCHMASRFIPTVERESIDFADRYISVWNRELLAVGGLLARMVYNDEMDQIGRLYPELVNHGGQGQDDAKLMFEKRAAHALQSFTFGPSTPSSVVGNVHEQRFFNSCKSYLDIMTSHGIKPVNRARTVPDRTSVTGHVITELLDKFIKTVPTLTHIMAQECKESLVKLEKLSMLVALGIKDVLAELDTRSLKPEEMVACMKWWIECNKGNKCIPAATRAVMNETTRAEFLDAAVMDCGEDKGLLQLSHTRWWVNPKIIPLDMPFPHDTMPFSISKHFTTADLQSYFCDMSELTVYNWVKYIVATKPELETSKEFAEQILRIVSKKFQNFSGKGQQEIVNLLKEKKCIPTIAGMTLPKQAYFTSVNLFDDLPILAFNQPRSVSEYFLTALEVRKHVDLQMIFDRLVSDGSWSHIDLAKYLASVQSTLTETEARRLRETAIFTKQGEEPTLKEIEKSTGKFTDDGQPIYEKVTKKIYKRYRAGDLYAPTKIAQDLKLPLLFWNTQWKSGNEEAKFLVKLGLLTSPPLATLLLLAAPEPNMTDERKTIQKIALSWFIDHAKDYPYYDVNKIQLKFLPCFDGKTFATPRDCFTNSDAHVLGFQVLHDDLVSVRDKLGVKENPPADRLLQAFTVSTPTDLTICKKRLEYMASRLGDFSSSQLSHLKTVPFIPVKENDVLTLKTPTSCYFESEHSANFYKDLFTYVDFGSHANSFLRSCGVKDEPTTVELAAIIVKDPQLFYNKSSGGERYLSVLRQIAGQIYVIKSNQKLFQDMKTKPFLVGIKRTILSPKITDDTANEEPNEDFVQHRLAKASDIFISDDTMGQQIFNPLSAPMEPQLEEFYSMLGSKTLSSQIHQAYSYASSMGVTPRTKEITKLIFERTPIIVYQMVHDDPGRRKELRRDDKYVEKHLKVIQVHDLKMTRTFKYTKETDIQPTTSCADAPKFTIYISSAKEMDYYDIASSLCSLMFTRTRTTDAMVFERHLTASLLNLKRKGIPVDRILNSRKHVEVTPTPPPSTNPIAGTSSTPAPVPQVPTISAKDVDKYTQQVQDVFRDCQEGYIRQLITQQTQNHAQNVINKLLHEDYPKNKTNEKQVMGSVTSEEEQAKLLEQQRQEQAQKDKERSSGFMNRFWSTIKTTPPPTPPPVELPKPVVEKPKLPKSDTTITPNFTSNIQQNLKRGIHSCKPYAGKDVYAPPRINEVKEASTYCDATPGQDLTYAGNVLGMEFYVHRSISAEDVLDQYGQAMARFTSILMELAKVFELQLKTIQIFYDGEGPAIAFNTSGSLFMNLRYYLALHEPNDKAEEASKRKEGLIYWFMTLCHELAHNFVHAHNSEHEFYMSSFAENYLEAFMTLIYAQPSQAQHMK</sequence>
<evidence type="ECO:0000313" key="3">
    <source>
        <dbReference type="Proteomes" id="UP000603453"/>
    </source>
</evidence>
<dbReference type="InterPro" id="IPR036890">
    <property type="entry name" value="HATPase_C_sf"/>
</dbReference>
<dbReference type="OrthoDB" id="10031156at2759"/>
<keyword evidence="3" id="KW-1185">Reference proteome</keyword>
<feature type="region of interest" description="Disordered" evidence="1">
    <location>
        <begin position="1422"/>
        <end position="1442"/>
    </location>
</feature>
<dbReference type="Proteomes" id="UP000603453">
    <property type="component" value="Unassembled WGS sequence"/>
</dbReference>
<evidence type="ECO:0000313" key="2">
    <source>
        <dbReference type="EMBL" id="KAG2194328.1"/>
    </source>
</evidence>
<evidence type="ECO:0000256" key="1">
    <source>
        <dbReference type="SAM" id="MobiDB-lite"/>
    </source>
</evidence>
<reference evidence="2" key="1">
    <citation type="submission" date="2020-12" db="EMBL/GenBank/DDBJ databases">
        <title>Metabolic potential, ecology and presence of endohyphal bacteria is reflected in genomic diversity of Mucoromycotina.</title>
        <authorList>
            <person name="Muszewska A."/>
            <person name="Okrasinska A."/>
            <person name="Steczkiewicz K."/>
            <person name="Drgas O."/>
            <person name="Orlowska M."/>
            <person name="Perlinska-Lenart U."/>
            <person name="Aleksandrzak-Piekarczyk T."/>
            <person name="Szatraj K."/>
            <person name="Zielenkiewicz U."/>
            <person name="Pilsyk S."/>
            <person name="Malc E."/>
            <person name="Mieczkowski P."/>
            <person name="Kruszewska J.S."/>
            <person name="Biernat P."/>
            <person name="Pawlowska J."/>
        </authorList>
    </citation>
    <scope>NUCLEOTIDE SEQUENCE</scope>
    <source>
        <strain evidence="2">WA0000017839</strain>
    </source>
</reference>